<name>A0A3M7RDF6_BRAPC</name>
<gene>
    <name evidence="1" type="ORF">BpHYR1_022695</name>
</gene>
<protein>
    <submittedName>
        <fullName evidence="1">Uncharacterized protein</fullName>
    </submittedName>
</protein>
<dbReference type="AlphaFoldDB" id="A0A3M7RDF6"/>
<dbReference type="EMBL" id="REGN01003698">
    <property type="protein sequence ID" value="RNA21288.1"/>
    <property type="molecule type" value="Genomic_DNA"/>
</dbReference>
<evidence type="ECO:0000313" key="2">
    <source>
        <dbReference type="Proteomes" id="UP000276133"/>
    </source>
</evidence>
<accession>A0A3M7RDF6</accession>
<reference evidence="1 2" key="1">
    <citation type="journal article" date="2018" name="Sci. Rep.">
        <title>Genomic signatures of local adaptation to the degree of environmental predictability in rotifers.</title>
        <authorList>
            <person name="Franch-Gras L."/>
            <person name="Hahn C."/>
            <person name="Garcia-Roger E.M."/>
            <person name="Carmona M.J."/>
            <person name="Serra M."/>
            <person name="Gomez A."/>
        </authorList>
    </citation>
    <scope>NUCLEOTIDE SEQUENCE [LARGE SCALE GENOMIC DNA]</scope>
    <source>
        <strain evidence="1">HYR1</strain>
    </source>
</reference>
<sequence length="106" mass="12651">MTCWLNPHQHQHQVHQANYGLRLVFLISFSMDLSFCDDFKNIKLIWPCSQYYLVLSKKFVLAIKYCNSMDSSFCDDFKKIKFIWPMVSKKKLQGESNEKNLKYTIN</sequence>
<dbReference type="Proteomes" id="UP000276133">
    <property type="component" value="Unassembled WGS sequence"/>
</dbReference>
<proteinExistence type="predicted"/>
<keyword evidence="2" id="KW-1185">Reference proteome</keyword>
<evidence type="ECO:0000313" key="1">
    <source>
        <dbReference type="EMBL" id="RNA21288.1"/>
    </source>
</evidence>
<organism evidence="1 2">
    <name type="scientific">Brachionus plicatilis</name>
    <name type="common">Marine rotifer</name>
    <name type="synonym">Brachionus muelleri</name>
    <dbReference type="NCBI Taxonomy" id="10195"/>
    <lineage>
        <taxon>Eukaryota</taxon>
        <taxon>Metazoa</taxon>
        <taxon>Spiralia</taxon>
        <taxon>Gnathifera</taxon>
        <taxon>Rotifera</taxon>
        <taxon>Eurotatoria</taxon>
        <taxon>Monogononta</taxon>
        <taxon>Pseudotrocha</taxon>
        <taxon>Ploima</taxon>
        <taxon>Brachionidae</taxon>
        <taxon>Brachionus</taxon>
    </lineage>
</organism>
<comment type="caution">
    <text evidence="1">The sequence shown here is derived from an EMBL/GenBank/DDBJ whole genome shotgun (WGS) entry which is preliminary data.</text>
</comment>